<evidence type="ECO:0000256" key="2">
    <source>
        <dbReference type="ARBA" id="ARBA00022525"/>
    </source>
</evidence>
<dbReference type="Proteomes" id="UP000193450">
    <property type="component" value="Chromosome"/>
</dbReference>
<dbReference type="PROSITE" id="PS00430">
    <property type="entry name" value="TONB_DEPENDENT_REC_1"/>
    <property type="match status" value="1"/>
</dbReference>
<comment type="subcellular location">
    <subcellularLocation>
        <location evidence="1">Secreted</location>
    </subcellularLocation>
</comment>
<name>A0A1X9N5C2_9GAMM</name>
<keyword evidence="7" id="KW-1185">Reference proteome</keyword>
<accession>A0A1X9N5C2</accession>
<feature type="signal peptide" evidence="5">
    <location>
        <begin position="1"/>
        <end position="19"/>
    </location>
</feature>
<organism evidence="6 7">
    <name type="scientific">Oceanicoccus sagamiensis</name>
    <dbReference type="NCBI Taxonomy" id="716816"/>
    <lineage>
        <taxon>Bacteria</taxon>
        <taxon>Pseudomonadati</taxon>
        <taxon>Pseudomonadota</taxon>
        <taxon>Gammaproteobacteria</taxon>
        <taxon>Cellvibrionales</taxon>
        <taxon>Spongiibacteraceae</taxon>
        <taxon>Oceanicoccus</taxon>
    </lineage>
</organism>
<evidence type="ECO:0000256" key="1">
    <source>
        <dbReference type="ARBA" id="ARBA00004613"/>
    </source>
</evidence>
<evidence type="ECO:0000313" key="6">
    <source>
        <dbReference type="EMBL" id="ARN73310.1"/>
    </source>
</evidence>
<dbReference type="RefSeq" id="WP_085757422.1">
    <property type="nucleotide sequence ID" value="NZ_CP019343.1"/>
</dbReference>
<dbReference type="EMBL" id="CP019343">
    <property type="protein sequence ID" value="ARN73310.1"/>
    <property type="molecule type" value="Genomic_DNA"/>
</dbReference>
<dbReference type="OrthoDB" id="5567186at2"/>
<dbReference type="InterPro" id="IPR059100">
    <property type="entry name" value="TSP3_bac"/>
</dbReference>
<dbReference type="InterPro" id="IPR022472">
    <property type="entry name" value="VPLPA-CTERM"/>
</dbReference>
<dbReference type="NCBIfam" id="TIGR03370">
    <property type="entry name" value="VPLPA-CTERM"/>
    <property type="match status" value="1"/>
</dbReference>
<evidence type="ECO:0000256" key="4">
    <source>
        <dbReference type="ARBA" id="ARBA00022837"/>
    </source>
</evidence>
<dbReference type="STRING" id="716816.BST96_03835"/>
<keyword evidence="4" id="KW-0106">Calcium</keyword>
<reference evidence="6 7" key="1">
    <citation type="submission" date="2016-11" db="EMBL/GenBank/DDBJ databases">
        <title>Trade-off between light-utilization and light-protection in marine flavobacteria.</title>
        <authorList>
            <person name="Kumagai Y."/>
        </authorList>
    </citation>
    <scope>NUCLEOTIDE SEQUENCE [LARGE SCALE GENOMIC DNA]</scope>
    <source>
        <strain evidence="6 7">NBRC 107125</strain>
    </source>
</reference>
<keyword evidence="2" id="KW-0964">Secreted</keyword>
<dbReference type="Pfam" id="PF18884">
    <property type="entry name" value="TSP3_bac"/>
    <property type="match status" value="2"/>
</dbReference>
<evidence type="ECO:0000256" key="3">
    <source>
        <dbReference type="ARBA" id="ARBA00022729"/>
    </source>
</evidence>
<dbReference type="InterPro" id="IPR010916">
    <property type="entry name" value="TonB_box_CS"/>
</dbReference>
<gene>
    <name evidence="6" type="ORF">BST96_03835</name>
</gene>
<dbReference type="AlphaFoldDB" id="A0A1X9N5C2"/>
<dbReference type="KEGG" id="osg:BST96_03835"/>
<keyword evidence="3 5" id="KW-0732">Signal</keyword>
<protein>
    <submittedName>
        <fullName evidence="6">Uncharacterized protein</fullName>
    </submittedName>
</protein>
<evidence type="ECO:0000313" key="7">
    <source>
        <dbReference type="Proteomes" id="UP000193450"/>
    </source>
</evidence>
<feature type="chain" id="PRO_5013005181" evidence="5">
    <location>
        <begin position="20"/>
        <end position="199"/>
    </location>
</feature>
<evidence type="ECO:0000256" key="5">
    <source>
        <dbReference type="SAM" id="SignalP"/>
    </source>
</evidence>
<sequence length="199" mass="20733">MLKQTLALAGLALSLSANSAIVDSDMDGLLDNDEINIFGTDPHSADTDGGLVIDGGEVSLGTDPLDPGDEPSSQFLPLSISILGGPFEIAMGDSLTVTAEASGQLGVFTFWDIDTSDNNFYDAYTLTTTVDWESLAPFLVNTGDTKQIHFSATDFYGNQASTSAVVTLVGITAPEVPIPAAAWLFGSALLGLAGIKRKK</sequence>
<proteinExistence type="predicted"/>